<evidence type="ECO:0000259" key="2">
    <source>
        <dbReference type="Pfam" id="PF20434"/>
    </source>
</evidence>
<dbReference type="SUPFAM" id="SSF53474">
    <property type="entry name" value="alpha/beta-Hydrolases"/>
    <property type="match status" value="1"/>
</dbReference>
<sequence length="294" mass="31580">MNYVAGTKDVPFIAIVESTKVAFMKLLENRRSEIESQPQKAFQFGETDRHQLDVYYPDPAAVSADGTVPVLFFIYGGGFAAGDRKYKAPLDLGYANLGTFFAKRGRLIPPHTYSILTVIPDYRLFPNVVYPAPVEDVRDAIAWVLANARTIASAAPSTIPASTALSSVFVLGHSAGANHVASLYLSPSLLPLDSPVRAATRGLVPQGCPYVFDFAARGTRTGEGSLPRGIVDGYYGSEAQATARMPLALLDAGTEELVRGLPEFFVLKSAIEPALIDKGNDAFVQALEGPRIGR</sequence>
<dbReference type="InterPro" id="IPR049492">
    <property type="entry name" value="BD-FAE-like_dom"/>
</dbReference>
<keyword evidence="1" id="KW-0378">Hydrolase</keyword>
<evidence type="ECO:0000256" key="1">
    <source>
        <dbReference type="ARBA" id="ARBA00022801"/>
    </source>
</evidence>
<organism evidence="3">
    <name type="scientific">Ganoderma boninense</name>
    <dbReference type="NCBI Taxonomy" id="34458"/>
    <lineage>
        <taxon>Eukaryota</taxon>
        <taxon>Fungi</taxon>
        <taxon>Dikarya</taxon>
        <taxon>Basidiomycota</taxon>
        <taxon>Agaricomycotina</taxon>
        <taxon>Agaricomycetes</taxon>
        <taxon>Polyporales</taxon>
        <taxon>Polyporaceae</taxon>
        <taxon>Ganoderma</taxon>
    </lineage>
</organism>
<dbReference type="GO" id="GO:0016787">
    <property type="term" value="F:hydrolase activity"/>
    <property type="evidence" value="ECO:0007669"/>
    <property type="project" value="UniProtKB-KW"/>
</dbReference>
<evidence type="ECO:0000313" key="3">
    <source>
        <dbReference type="EMBL" id="VWP01446.1"/>
    </source>
</evidence>
<accession>A0A5K1K672</accession>
<dbReference type="InterPro" id="IPR029058">
    <property type="entry name" value="AB_hydrolase_fold"/>
</dbReference>
<proteinExistence type="predicted"/>
<protein>
    <submittedName>
        <fullName evidence="3">NmrA domain-containing protein</fullName>
    </submittedName>
</protein>
<dbReference type="PANTHER" id="PTHR48081:SF33">
    <property type="entry name" value="KYNURENINE FORMAMIDASE"/>
    <property type="match status" value="1"/>
</dbReference>
<dbReference type="EMBL" id="LR729379">
    <property type="protein sequence ID" value="VWP01446.1"/>
    <property type="molecule type" value="Genomic_DNA"/>
</dbReference>
<feature type="domain" description="BD-FAE-like" evidence="2">
    <location>
        <begin position="52"/>
        <end position="183"/>
    </location>
</feature>
<reference evidence="3" key="1">
    <citation type="submission" date="2019-10" db="EMBL/GenBank/DDBJ databases">
        <authorList>
            <person name="Nor Muhammad N."/>
        </authorList>
    </citation>
    <scope>NUCLEOTIDE SEQUENCE</scope>
</reference>
<name>A0A5K1K672_9APHY</name>
<dbReference type="InterPro" id="IPR050300">
    <property type="entry name" value="GDXG_lipolytic_enzyme"/>
</dbReference>
<gene>
    <name evidence="3" type="primary">G5EHQ9</name>
</gene>
<dbReference type="AlphaFoldDB" id="A0A5K1K672"/>
<dbReference type="Gene3D" id="3.40.50.1820">
    <property type="entry name" value="alpha/beta hydrolase"/>
    <property type="match status" value="1"/>
</dbReference>
<dbReference type="PANTHER" id="PTHR48081">
    <property type="entry name" value="AB HYDROLASE SUPERFAMILY PROTEIN C4A8.06C"/>
    <property type="match status" value="1"/>
</dbReference>
<dbReference type="Pfam" id="PF20434">
    <property type="entry name" value="BD-FAE"/>
    <property type="match status" value="1"/>
</dbReference>